<proteinExistence type="predicted"/>
<feature type="region of interest" description="Disordered" evidence="2">
    <location>
        <begin position="93"/>
        <end position="191"/>
    </location>
</feature>
<reference evidence="3" key="1">
    <citation type="journal article" date="2021" name="Nat. Commun.">
        <title>Genetic determinants of endophytism in the Arabidopsis root mycobiome.</title>
        <authorList>
            <person name="Mesny F."/>
            <person name="Miyauchi S."/>
            <person name="Thiergart T."/>
            <person name="Pickel B."/>
            <person name="Atanasova L."/>
            <person name="Karlsson M."/>
            <person name="Huettel B."/>
            <person name="Barry K.W."/>
            <person name="Haridas S."/>
            <person name="Chen C."/>
            <person name="Bauer D."/>
            <person name="Andreopoulos W."/>
            <person name="Pangilinan J."/>
            <person name="LaButti K."/>
            <person name="Riley R."/>
            <person name="Lipzen A."/>
            <person name="Clum A."/>
            <person name="Drula E."/>
            <person name="Henrissat B."/>
            <person name="Kohler A."/>
            <person name="Grigoriev I.V."/>
            <person name="Martin F.M."/>
            <person name="Hacquard S."/>
        </authorList>
    </citation>
    <scope>NUCLEOTIDE SEQUENCE</scope>
    <source>
        <strain evidence="3">MPI-SDFR-AT-0120</strain>
    </source>
</reference>
<organism evidence="3 4">
    <name type="scientific">Paraphoma chrysanthemicola</name>
    <dbReference type="NCBI Taxonomy" id="798071"/>
    <lineage>
        <taxon>Eukaryota</taxon>
        <taxon>Fungi</taxon>
        <taxon>Dikarya</taxon>
        <taxon>Ascomycota</taxon>
        <taxon>Pezizomycotina</taxon>
        <taxon>Dothideomycetes</taxon>
        <taxon>Pleosporomycetidae</taxon>
        <taxon>Pleosporales</taxon>
        <taxon>Pleosporineae</taxon>
        <taxon>Phaeosphaeriaceae</taxon>
        <taxon>Paraphoma</taxon>
    </lineage>
</organism>
<name>A0A8K0R156_9PLEO</name>
<feature type="region of interest" description="Disordered" evidence="2">
    <location>
        <begin position="302"/>
        <end position="346"/>
    </location>
</feature>
<dbReference type="AlphaFoldDB" id="A0A8K0R156"/>
<sequence length="1233" mass="136415">MARSDRHQDDVTNHHVRRQQSLRSYRELESDASDSDGAANTTETHSQPTLGRGSSLLTEASHESATDQHTSTPLFGPLRTFYFPVARHAPVTEPNVRDRGSRGFLFLNNRRREGRDSAAASPPRENTARRRQSVGSNRTACRSPYEHDLASTYEHAPVRDERPEAQPNDRRPRLRRTLSGDTSSLPEHSSIRNHYAGDFEEHREEVEEQIALLAERSRFSSLDDSALDSSSFSPLRGFMAGSTKRSRDWLEHADGSSVQRTLNSQGAVAALIYRHNTPDTDANDVWPEFRSAAKLPAHYQFLDKDTDPVPNSKSKRRPLKNVKKKTTKSRKSKEQAADPRDAPAGRPAWNLPVELVELIATHLNRDDIKSLRMVSQELNFYVSQVIFKTVVVPFNTEIYGMLGQSQKPDLKGKKRAKVAKPGYSWKNANGDEVYDGHGLDVFKGFGKHILRYGMSFEVNEDSLSQPPAKSLTEKKTSFWGNYDWPFEEYRRFDAVAGLETAADETPRMKIAFSELTRVKELALSVDSGLGWLNGPDRSIRARILQRPPAVFGTLKAVPDRRAQAQQELWGHIAQRHQASGQDVRQATLFRWTTNRPVSELEESSMLAEEQPTMPYLDAHLIREATPHETTEVPAPSSFDDPEVLDRFVQTPASIGAGILFSSITPPTDASQLMSPIIPAHLTKAQKEWLLETEWAQRAFMSSYMLSIIDNPETFTPVHTLTISRLSDRYLPSLNRPDFWDALPNLVNLTLMVIPGWRTVHKDEAGFVDTPRINPNTGLDPFCELLAQHIAPRSRIQQLKIGWIGGGEHAEGLHARNKLIMPAPLMPLGVRAENNGVVTSEWMSETDPKRLCAALLHFPHVERLVLRNCWITPAALLQFVQIHDALALKQLVLESVSLTAILRPNANVNQVAQPPAGGAPPIAGLLGGNVLFNAFNNPGAPPGQPQAPPPNNNQLLQWLVQSLQGQLQQLQANAGGIQQQNQIAALQAQLQQQIMLLQAQTQQQAQVAAAAPTHNQNVPNPQAQLHAGANQQTVTALAAQVHTMHQIVAAPPQPAQHPLQQSSATPQALLHSQPREGSWLSIIDMISPGTNLKDFGSAHSKANPDRQSSLQSIEFVSCGYAKLPYATFDQAAIDAGRGLAAAVRHPVFTKRQQALAPAMMSAKWSHLGEIVQEVDGTELSTLDAAWNFKTGWEDAEEARAVEFDGLLAGGTGRFTGKVQASDKLRDRDKAGSAS</sequence>
<accession>A0A8K0R156</accession>
<feature type="region of interest" description="Disordered" evidence="2">
    <location>
        <begin position="1"/>
        <end position="75"/>
    </location>
</feature>
<dbReference type="EMBL" id="JAGMVJ010000015">
    <property type="protein sequence ID" value="KAH7080920.1"/>
    <property type="molecule type" value="Genomic_DNA"/>
</dbReference>
<keyword evidence="4" id="KW-1185">Reference proteome</keyword>
<dbReference type="OrthoDB" id="4194555at2759"/>
<feature type="compositionally biased region" description="Basic residues" evidence="2">
    <location>
        <begin position="313"/>
        <end position="331"/>
    </location>
</feature>
<feature type="compositionally biased region" description="Basic and acidic residues" evidence="2">
    <location>
        <begin position="156"/>
        <end position="171"/>
    </location>
</feature>
<protein>
    <recommendedName>
        <fullName evidence="5">F-box domain-containing protein</fullName>
    </recommendedName>
</protein>
<evidence type="ECO:0000256" key="1">
    <source>
        <dbReference type="SAM" id="Coils"/>
    </source>
</evidence>
<feature type="compositionally biased region" description="Polar residues" evidence="2">
    <location>
        <begin position="38"/>
        <end position="49"/>
    </location>
</feature>
<feature type="compositionally biased region" description="Basic and acidic residues" evidence="2">
    <location>
        <begin position="1"/>
        <end position="13"/>
    </location>
</feature>
<keyword evidence="1" id="KW-0175">Coiled coil</keyword>
<evidence type="ECO:0000313" key="4">
    <source>
        <dbReference type="Proteomes" id="UP000813461"/>
    </source>
</evidence>
<dbReference type="Proteomes" id="UP000813461">
    <property type="component" value="Unassembled WGS sequence"/>
</dbReference>
<evidence type="ECO:0008006" key="5">
    <source>
        <dbReference type="Google" id="ProtNLM"/>
    </source>
</evidence>
<feature type="compositionally biased region" description="Basic and acidic residues" evidence="2">
    <location>
        <begin position="332"/>
        <end position="343"/>
    </location>
</feature>
<evidence type="ECO:0000256" key="2">
    <source>
        <dbReference type="SAM" id="MobiDB-lite"/>
    </source>
</evidence>
<gene>
    <name evidence="3" type="ORF">FB567DRAFT_532082</name>
</gene>
<evidence type="ECO:0000313" key="3">
    <source>
        <dbReference type="EMBL" id="KAH7080920.1"/>
    </source>
</evidence>
<feature type="coiled-coil region" evidence="1">
    <location>
        <begin position="952"/>
        <end position="1002"/>
    </location>
</feature>
<comment type="caution">
    <text evidence="3">The sequence shown here is derived from an EMBL/GenBank/DDBJ whole genome shotgun (WGS) entry which is preliminary data.</text>
</comment>